<proteinExistence type="predicted"/>
<accession>A0AAW2EE43</accession>
<comment type="caution">
    <text evidence="2">The sequence shown here is derived from an EMBL/GenBank/DDBJ whole genome shotgun (WGS) entry which is preliminary data.</text>
</comment>
<gene>
    <name evidence="2" type="ORF">PUN28_019717</name>
</gene>
<sequence>MRRTRPAVSPPTVAGRTSDVSALVLRHGTKLIGTARDCLTILRDTFVIGSPPTAVLSDRQSSSSALLDVPVSADSLHSSSSFLERRKNTARCLHLRRFGPLPTSSPRRRDGLCYPVGITESPRVGKLTVPSRYTTYLVNYILLIILLFLQLVYNYREARNNPGKRLWKTSSLNLK</sequence>
<keyword evidence="3" id="KW-1185">Reference proteome</keyword>
<keyword evidence="1" id="KW-1133">Transmembrane helix</keyword>
<name>A0AAW2EE43_9HYME</name>
<organism evidence="2 3">
    <name type="scientific">Cardiocondyla obscurior</name>
    <dbReference type="NCBI Taxonomy" id="286306"/>
    <lineage>
        <taxon>Eukaryota</taxon>
        <taxon>Metazoa</taxon>
        <taxon>Ecdysozoa</taxon>
        <taxon>Arthropoda</taxon>
        <taxon>Hexapoda</taxon>
        <taxon>Insecta</taxon>
        <taxon>Pterygota</taxon>
        <taxon>Neoptera</taxon>
        <taxon>Endopterygota</taxon>
        <taxon>Hymenoptera</taxon>
        <taxon>Apocrita</taxon>
        <taxon>Aculeata</taxon>
        <taxon>Formicoidea</taxon>
        <taxon>Formicidae</taxon>
        <taxon>Myrmicinae</taxon>
        <taxon>Cardiocondyla</taxon>
    </lineage>
</organism>
<feature type="transmembrane region" description="Helical" evidence="1">
    <location>
        <begin position="136"/>
        <end position="155"/>
    </location>
</feature>
<reference evidence="2 3" key="1">
    <citation type="submission" date="2023-03" db="EMBL/GenBank/DDBJ databases">
        <title>High recombination rates correlate with genetic variation in Cardiocondyla obscurior ants.</title>
        <authorList>
            <person name="Errbii M."/>
        </authorList>
    </citation>
    <scope>NUCLEOTIDE SEQUENCE [LARGE SCALE GENOMIC DNA]</scope>
    <source>
        <strain evidence="2">Alpha-2009</strain>
        <tissue evidence="2">Whole body</tissue>
    </source>
</reference>
<dbReference type="Proteomes" id="UP001430953">
    <property type="component" value="Unassembled WGS sequence"/>
</dbReference>
<evidence type="ECO:0000313" key="2">
    <source>
        <dbReference type="EMBL" id="KAL0100574.1"/>
    </source>
</evidence>
<protein>
    <submittedName>
        <fullName evidence="2">Uncharacterized protein</fullName>
    </submittedName>
</protein>
<keyword evidence="1" id="KW-0472">Membrane</keyword>
<evidence type="ECO:0000313" key="3">
    <source>
        <dbReference type="Proteomes" id="UP001430953"/>
    </source>
</evidence>
<dbReference type="EMBL" id="JADYXP020000026">
    <property type="protein sequence ID" value="KAL0100574.1"/>
    <property type="molecule type" value="Genomic_DNA"/>
</dbReference>
<evidence type="ECO:0000256" key="1">
    <source>
        <dbReference type="SAM" id="Phobius"/>
    </source>
</evidence>
<keyword evidence="1" id="KW-0812">Transmembrane</keyword>
<dbReference type="AlphaFoldDB" id="A0AAW2EE43"/>